<dbReference type="FunFam" id="3.30.830.10:FF:000005">
    <property type="entry name" value="nardilysin isoform X1"/>
    <property type="match status" value="1"/>
</dbReference>
<dbReference type="AlphaFoldDB" id="A0A1E4RLP9"/>
<evidence type="ECO:0000313" key="11">
    <source>
        <dbReference type="EMBL" id="ODV68166.1"/>
    </source>
</evidence>
<evidence type="ECO:0000259" key="7">
    <source>
        <dbReference type="Pfam" id="PF00675"/>
    </source>
</evidence>
<evidence type="ECO:0000256" key="3">
    <source>
        <dbReference type="ARBA" id="ARBA00022723"/>
    </source>
</evidence>
<dbReference type="GO" id="GO:0004222">
    <property type="term" value="F:metalloendopeptidase activity"/>
    <property type="evidence" value="ECO:0007669"/>
    <property type="project" value="EnsemblFungi"/>
</dbReference>
<dbReference type="FunFam" id="3.30.830.10:FF:000004">
    <property type="entry name" value="Putative insulin-degrading enzyme"/>
    <property type="match status" value="1"/>
</dbReference>
<dbReference type="PANTHER" id="PTHR43690:SF18">
    <property type="entry name" value="INSULIN-DEGRADING ENZYME-RELATED"/>
    <property type="match status" value="1"/>
</dbReference>
<evidence type="ECO:0000259" key="8">
    <source>
        <dbReference type="Pfam" id="PF05193"/>
    </source>
</evidence>
<feature type="domain" description="Peptidase M16 C-terminal" evidence="8">
    <location>
        <begin position="201"/>
        <end position="380"/>
    </location>
</feature>
<sequence length="1075" mass="124457">MVADKYTILADNDNIERPILDDRSYRFIKLNNNDLHVLLINDPSTDKSAAALDVNVGSFADKKYNVSGLAHFCEHLLFMGTEKYPEENEYSSYLSKHSGYSNAYTAAEHTNYYFEVSSNYLDGALDRFAQFFISPLFSKSCKDREIKAVDSENKKNLQNDMWRFYQLDKLTSNPNHPFNGFSTGNYQTLHEQPTSDNVNVRDVLLDFYHKEYSSNIMSLVILGKENLDQLTYWAIEKFESIPNVNLPRPNYNGEVIYNPEHLGKLIKAKPIKDSHKLEVSFLIPDDQEDNWKSRPASYFSHLLGHESKGSLYYYLNEKHWVNDLSAGNMKVCQGNSIFVLELELTEKGLENWQSVIVHLFEYLKLISNKDPQQWIWEEISNMSKVNFKFTQKKGASSTVSRQSSILYKFTEDSHVPPNYLLNSTITREFDPVAIKEYGSYFNPDNIRILLSSQKLENLPLTEKWYGTEHLTEPISQSFLSQLKNVSTNTAFHLPVKNEFIPDDFTIVGKKSENPLLHPYIIHNDEKSQVWFKKDDRFEVPKGLVSTSLHLPSTTESVKSFLYCSLIVKLVNDELNDMAYLASLVGLAFNFHRQVDGFGLDFDGYSDKMPVLLEHVIHKVTNFTPNKEKYSTLKEKTIQQLKNSGYDVPYSQAGRYIQSLFNDKIYTREEKLAALNSNELSFEELVTFNREMWSNGVFASTLIHGNFDYERSMKINSLLQKHLSHLKPIAENKEEVSKALQYRSYFVSPNERATFESPLQDANNVNSCIEYYIQIEDKLKHDRLLVLADLMSTTINEACFNQLRTKEQLGYVVFSGVRLTKSRFGFRVLIQSERPCDYLEYRIEEFLHKFRTNFIAKELTDENFNKFKEALTDKKLSKLKNLSEEFNRLSGQISTGYFDFNQRQRHVDILTTITKDEFINFYDDYINVSNSQSKSGRLVLYLKSQCTPKLATSKELLSSVNNFLYNKDFVLESDIVDSILEKQGESVENIIDEVTSELLKNPEPTKHISPDIDSFKNEFASYVRQALVNPVPSIYPRGKVFTDIGSFRRNNQIADIPKPVEPLSKFYYKLEEHAHL</sequence>
<gene>
    <name evidence="11" type="ORF">HYPBUDRAFT_156833</name>
</gene>
<protein>
    <submittedName>
        <fullName evidence="11">Uncharacterized protein</fullName>
    </submittedName>
</protein>
<keyword evidence="4" id="KW-0378">Hydrolase</keyword>
<feature type="domain" description="Peptidase M16 middle/third" evidence="9">
    <location>
        <begin position="387"/>
        <end position="673"/>
    </location>
</feature>
<dbReference type="GO" id="GO:0005759">
    <property type="term" value="C:mitochondrial matrix"/>
    <property type="evidence" value="ECO:0007669"/>
    <property type="project" value="EnsemblFungi"/>
</dbReference>
<organism evidence="11 12">
    <name type="scientific">Hyphopichia burtonii NRRL Y-1933</name>
    <dbReference type="NCBI Taxonomy" id="984485"/>
    <lineage>
        <taxon>Eukaryota</taxon>
        <taxon>Fungi</taxon>
        <taxon>Dikarya</taxon>
        <taxon>Ascomycota</taxon>
        <taxon>Saccharomycotina</taxon>
        <taxon>Pichiomycetes</taxon>
        <taxon>Debaryomycetaceae</taxon>
        <taxon>Hyphopichia</taxon>
    </lineage>
</organism>
<dbReference type="InterPro" id="IPR011765">
    <property type="entry name" value="Pept_M16_N"/>
</dbReference>
<dbReference type="EMBL" id="KV454540">
    <property type="protein sequence ID" value="ODV68166.1"/>
    <property type="molecule type" value="Genomic_DNA"/>
</dbReference>
<dbReference type="STRING" id="984485.A0A1E4RLP9"/>
<keyword evidence="2" id="KW-0645">Protease</keyword>
<keyword evidence="5" id="KW-0862">Zinc</keyword>
<proteinExistence type="inferred from homology"/>
<dbReference type="Proteomes" id="UP000095085">
    <property type="component" value="Unassembled WGS sequence"/>
</dbReference>
<reference evidence="12" key="1">
    <citation type="submission" date="2016-05" db="EMBL/GenBank/DDBJ databases">
        <title>Comparative genomics of biotechnologically important yeasts.</title>
        <authorList>
            <consortium name="DOE Joint Genome Institute"/>
            <person name="Riley R."/>
            <person name="Haridas S."/>
            <person name="Wolfe K.H."/>
            <person name="Lopes M.R."/>
            <person name="Hittinger C.T."/>
            <person name="Goker M."/>
            <person name="Salamov A."/>
            <person name="Wisecaver J."/>
            <person name="Long T.M."/>
            <person name="Aerts A.L."/>
            <person name="Barry K."/>
            <person name="Choi C."/>
            <person name="Clum A."/>
            <person name="Coughlan A.Y."/>
            <person name="Deshpande S."/>
            <person name="Douglass A.P."/>
            <person name="Hanson S.J."/>
            <person name="Klenk H.-P."/>
            <person name="Labutti K."/>
            <person name="Lapidus A."/>
            <person name="Lindquist E."/>
            <person name="Lipzen A."/>
            <person name="Meier-Kolthoff J.P."/>
            <person name="Ohm R.A."/>
            <person name="Otillar R.P."/>
            <person name="Pangilinan J."/>
            <person name="Peng Y."/>
            <person name="Rokas A."/>
            <person name="Rosa C.A."/>
            <person name="Scheuner C."/>
            <person name="Sibirny A.A."/>
            <person name="Slot J.C."/>
            <person name="Stielow J.B."/>
            <person name="Sun H."/>
            <person name="Kurtzman C.P."/>
            <person name="Blackwell M."/>
            <person name="Grigoriev I.V."/>
            <person name="Jeffries T.W."/>
        </authorList>
    </citation>
    <scope>NUCLEOTIDE SEQUENCE [LARGE SCALE GENOMIC DNA]</scope>
    <source>
        <strain evidence="12">NRRL Y-1933</strain>
    </source>
</reference>
<dbReference type="InterPro" id="IPR050626">
    <property type="entry name" value="Peptidase_M16"/>
</dbReference>
<dbReference type="GO" id="GO:0007323">
    <property type="term" value="P:peptide pheromone maturation"/>
    <property type="evidence" value="ECO:0007669"/>
    <property type="project" value="EnsemblFungi"/>
</dbReference>
<dbReference type="RefSeq" id="XP_020077233.1">
    <property type="nucleotide sequence ID" value="XM_020222244.1"/>
</dbReference>
<dbReference type="Pfam" id="PF16187">
    <property type="entry name" value="Peptidase_M16_M"/>
    <property type="match status" value="1"/>
</dbReference>
<dbReference type="PANTHER" id="PTHR43690">
    <property type="entry name" value="NARDILYSIN"/>
    <property type="match status" value="1"/>
</dbReference>
<dbReference type="InterPro" id="IPR007863">
    <property type="entry name" value="Peptidase_M16_C"/>
</dbReference>
<dbReference type="InterPro" id="IPR032632">
    <property type="entry name" value="Peptidase_M16_M"/>
</dbReference>
<evidence type="ECO:0000313" key="12">
    <source>
        <dbReference type="Proteomes" id="UP000095085"/>
    </source>
</evidence>
<dbReference type="GO" id="GO:0005829">
    <property type="term" value="C:cytosol"/>
    <property type="evidence" value="ECO:0007669"/>
    <property type="project" value="TreeGrafter"/>
</dbReference>
<dbReference type="InterPro" id="IPR011249">
    <property type="entry name" value="Metalloenz_LuxS/M16"/>
</dbReference>
<dbReference type="Gene3D" id="3.30.830.10">
    <property type="entry name" value="Metalloenzyme, LuxS/M16 peptidase-like"/>
    <property type="match status" value="4"/>
</dbReference>
<dbReference type="GO" id="GO:0051603">
    <property type="term" value="P:proteolysis involved in protein catabolic process"/>
    <property type="evidence" value="ECO:0007669"/>
    <property type="project" value="TreeGrafter"/>
</dbReference>
<evidence type="ECO:0000256" key="1">
    <source>
        <dbReference type="ARBA" id="ARBA00007261"/>
    </source>
</evidence>
<dbReference type="Pfam" id="PF22456">
    <property type="entry name" value="PqqF-like_C_4"/>
    <property type="match status" value="1"/>
</dbReference>
<evidence type="ECO:0000256" key="2">
    <source>
        <dbReference type="ARBA" id="ARBA00022670"/>
    </source>
</evidence>
<dbReference type="GO" id="GO:0043171">
    <property type="term" value="P:peptide catabolic process"/>
    <property type="evidence" value="ECO:0007669"/>
    <property type="project" value="TreeGrafter"/>
</dbReference>
<keyword evidence="12" id="KW-1185">Reference proteome</keyword>
<keyword evidence="6" id="KW-0482">Metalloprotease</keyword>
<evidence type="ECO:0000259" key="9">
    <source>
        <dbReference type="Pfam" id="PF16187"/>
    </source>
</evidence>
<name>A0A1E4RLP9_9ASCO</name>
<dbReference type="Pfam" id="PF00675">
    <property type="entry name" value="Peptidase_M16"/>
    <property type="match status" value="1"/>
</dbReference>
<evidence type="ECO:0000256" key="4">
    <source>
        <dbReference type="ARBA" id="ARBA00022801"/>
    </source>
</evidence>
<dbReference type="GO" id="GO:0046872">
    <property type="term" value="F:metal ion binding"/>
    <property type="evidence" value="ECO:0007669"/>
    <property type="project" value="UniProtKB-KW"/>
</dbReference>
<dbReference type="GO" id="GO:0034982">
    <property type="term" value="P:mitochondrial protein processing"/>
    <property type="evidence" value="ECO:0007669"/>
    <property type="project" value="EnsemblFungi"/>
</dbReference>
<evidence type="ECO:0000256" key="5">
    <source>
        <dbReference type="ARBA" id="ARBA00022833"/>
    </source>
</evidence>
<comment type="similarity">
    <text evidence="1">Belongs to the peptidase M16 family.</text>
</comment>
<feature type="domain" description="Peptidase M16 N-terminal" evidence="7">
    <location>
        <begin position="37"/>
        <end position="174"/>
    </location>
</feature>
<dbReference type="GeneID" id="30996793"/>
<dbReference type="SUPFAM" id="SSF63411">
    <property type="entry name" value="LuxS/MPP-like metallohydrolase"/>
    <property type="match status" value="4"/>
</dbReference>
<dbReference type="OrthoDB" id="952271at2759"/>
<feature type="domain" description="Coenzyme PQQ synthesis protein F-like C-terminal lobe" evidence="10">
    <location>
        <begin position="789"/>
        <end position="888"/>
    </location>
</feature>
<keyword evidence="3" id="KW-0479">Metal-binding</keyword>
<evidence type="ECO:0000256" key="6">
    <source>
        <dbReference type="ARBA" id="ARBA00023049"/>
    </source>
</evidence>
<dbReference type="InterPro" id="IPR054734">
    <property type="entry name" value="PqqF-like_C_4"/>
</dbReference>
<dbReference type="Pfam" id="PF05193">
    <property type="entry name" value="Peptidase_M16_C"/>
    <property type="match status" value="1"/>
</dbReference>
<accession>A0A1E4RLP9</accession>
<evidence type="ECO:0000259" key="10">
    <source>
        <dbReference type="Pfam" id="PF22456"/>
    </source>
</evidence>